<protein>
    <submittedName>
        <fullName evidence="2">Uncharacterized protein</fullName>
    </submittedName>
</protein>
<evidence type="ECO:0000313" key="3">
    <source>
        <dbReference type="Proteomes" id="UP001341840"/>
    </source>
</evidence>
<reference evidence="2 3" key="1">
    <citation type="journal article" date="2023" name="Plants (Basel)">
        <title>Bridging the Gap: Combining Genomics and Transcriptomics Approaches to Understand Stylosanthes scabra, an Orphan Legume from the Brazilian Caatinga.</title>
        <authorList>
            <person name="Ferreira-Neto J.R.C."/>
            <person name="da Silva M.D."/>
            <person name="Binneck E."/>
            <person name="de Melo N.F."/>
            <person name="da Silva R.H."/>
            <person name="de Melo A.L.T.M."/>
            <person name="Pandolfi V."/>
            <person name="Bustamante F.O."/>
            <person name="Brasileiro-Vidal A.C."/>
            <person name="Benko-Iseppon A.M."/>
        </authorList>
    </citation>
    <scope>NUCLEOTIDE SEQUENCE [LARGE SCALE GENOMIC DNA]</scope>
    <source>
        <tissue evidence="2">Leaves</tissue>
    </source>
</reference>
<feature type="region of interest" description="Disordered" evidence="1">
    <location>
        <begin position="1"/>
        <end position="35"/>
    </location>
</feature>
<sequence>MAKWRKDSEAEAVSLLTSTESQSRPQPSSPVSSSPFSSVAFVVLTVTNFGSNHHRSLFLTLFPFNHRRRRHSRRFSAVRSPPGSAPPDELFKLNSGWISEPVA</sequence>
<feature type="compositionally biased region" description="Low complexity" evidence="1">
    <location>
        <begin position="21"/>
        <end position="35"/>
    </location>
</feature>
<comment type="caution">
    <text evidence="2">The sequence shown here is derived from an EMBL/GenBank/DDBJ whole genome shotgun (WGS) entry which is preliminary data.</text>
</comment>
<dbReference type="EMBL" id="JASCZI010030614">
    <property type="protein sequence ID" value="MED6123893.1"/>
    <property type="molecule type" value="Genomic_DNA"/>
</dbReference>
<proteinExistence type="predicted"/>
<name>A0ABU6RJI0_9FABA</name>
<dbReference type="Proteomes" id="UP001341840">
    <property type="component" value="Unassembled WGS sequence"/>
</dbReference>
<accession>A0ABU6RJI0</accession>
<keyword evidence="3" id="KW-1185">Reference proteome</keyword>
<evidence type="ECO:0000313" key="2">
    <source>
        <dbReference type="EMBL" id="MED6123893.1"/>
    </source>
</evidence>
<evidence type="ECO:0000256" key="1">
    <source>
        <dbReference type="SAM" id="MobiDB-lite"/>
    </source>
</evidence>
<gene>
    <name evidence="2" type="ORF">PIB30_053924</name>
</gene>
<organism evidence="2 3">
    <name type="scientific">Stylosanthes scabra</name>
    <dbReference type="NCBI Taxonomy" id="79078"/>
    <lineage>
        <taxon>Eukaryota</taxon>
        <taxon>Viridiplantae</taxon>
        <taxon>Streptophyta</taxon>
        <taxon>Embryophyta</taxon>
        <taxon>Tracheophyta</taxon>
        <taxon>Spermatophyta</taxon>
        <taxon>Magnoliopsida</taxon>
        <taxon>eudicotyledons</taxon>
        <taxon>Gunneridae</taxon>
        <taxon>Pentapetalae</taxon>
        <taxon>rosids</taxon>
        <taxon>fabids</taxon>
        <taxon>Fabales</taxon>
        <taxon>Fabaceae</taxon>
        <taxon>Papilionoideae</taxon>
        <taxon>50 kb inversion clade</taxon>
        <taxon>dalbergioids sensu lato</taxon>
        <taxon>Dalbergieae</taxon>
        <taxon>Pterocarpus clade</taxon>
        <taxon>Stylosanthes</taxon>
    </lineage>
</organism>